<proteinExistence type="predicted"/>
<reference evidence="2" key="1">
    <citation type="submission" date="2021-01" db="EMBL/GenBank/DDBJ databases">
        <authorList>
            <consortium name="Genoscope - CEA"/>
            <person name="William W."/>
        </authorList>
    </citation>
    <scope>NUCLEOTIDE SEQUENCE</scope>
</reference>
<accession>A0A8S1L6W0</accession>
<protein>
    <recommendedName>
        <fullName evidence="4">Transmembrane protein</fullName>
    </recommendedName>
</protein>
<feature type="transmembrane region" description="Helical" evidence="1">
    <location>
        <begin position="6"/>
        <end position="24"/>
    </location>
</feature>
<evidence type="ECO:0000313" key="3">
    <source>
        <dbReference type="Proteomes" id="UP000688137"/>
    </source>
</evidence>
<evidence type="ECO:0000256" key="1">
    <source>
        <dbReference type="SAM" id="Phobius"/>
    </source>
</evidence>
<organism evidence="2 3">
    <name type="scientific">Paramecium primaurelia</name>
    <dbReference type="NCBI Taxonomy" id="5886"/>
    <lineage>
        <taxon>Eukaryota</taxon>
        <taxon>Sar</taxon>
        <taxon>Alveolata</taxon>
        <taxon>Ciliophora</taxon>
        <taxon>Intramacronucleata</taxon>
        <taxon>Oligohymenophorea</taxon>
        <taxon>Peniculida</taxon>
        <taxon>Parameciidae</taxon>
        <taxon>Paramecium</taxon>
    </lineage>
</organism>
<evidence type="ECO:0008006" key="4">
    <source>
        <dbReference type="Google" id="ProtNLM"/>
    </source>
</evidence>
<comment type="caution">
    <text evidence="2">The sequence shown here is derived from an EMBL/GenBank/DDBJ whole genome shotgun (WGS) entry which is preliminary data.</text>
</comment>
<keyword evidence="1" id="KW-0472">Membrane</keyword>
<dbReference type="OMA" id="CISEWYG"/>
<keyword evidence="1" id="KW-1133">Transmembrane helix</keyword>
<evidence type="ECO:0000313" key="2">
    <source>
        <dbReference type="EMBL" id="CAD8063139.1"/>
    </source>
</evidence>
<keyword evidence="1" id="KW-0812">Transmembrane</keyword>
<name>A0A8S1L6W0_PARPR</name>
<dbReference type="EMBL" id="CAJJDM010000033">
    <property type="protein sequence ID" value="CAD8063139.1"/>
    <property type="molecule type" value="Genomic_DNA"/>
</dbReference>
<sequence>MKLKIVLLFTIVCFVSLSTFYLVLENNQTLLKLKTNHTFKGTNTKHTGYWNGDLQCTAKCQAQDGISCGQAWQNCCRPSQCISEWYGAKNCKDRIPVPGCSEDEN</sequence>
<dbReference type="Proteomes" id="UP000688137">
    <property type="component" value="Unassembled WGS sequence"/>
</dbReference>
<dbReference type="AlphaFoldDB" id="A0A8S1L6W0"/>
<keyword evidence="3" id="KW-1185">Reference proteome</keyword>
<gene>
    <name evidence="2" type="ORF">PPRIM_AZ9-3.1.T0340169</name>
</gene>